<sequence length="221" mass="25398">MTKHDTWVKLKPGNPYEPVLDLFPYGLPMRDPFPLERVTVNREQVALWIIDLERLIPPQANALAQLIASRRGVHVTEVMEEAVFQGGFAMTDGWVEAMECGAEGFQRSKEVADFFETAPQPPSARAWREFYNSQHDRWIEGDEQPPPINSIDDIDPRLRTPELEQHWKMRQVEQAIAAGGYSVFDVLSGRATVDVLNQIDPNNEWSLVRDDDDFEDDEIYE</sequence>
<gene>
    <name evidence="1" type="ORF">QI031_16150</name>
</gene>
<evidence type="ECO:0000313" key="1">
    <source>
        <dbReference type="EMBL" id="WGV23358.1"/>
    </source>
</evidence>
<evidence type="ECO:0000313" key="2">
    <source>
        <dbReference type="Proteomes" id="UP001223520"/>
    </source>
</evidence>
<dbReference type="EMBL" id="CP124543">
    <property type="protein sequence ID" value="WGV23358.1"/>
    <property type="molecule type" value="Genomic_DNA"/>
</dbReference>
<keyword evidence="2" id="KW-1185">Reference proteome</keyword>
<name>A0AAJ6NN88_9CYAN</name>
<accession>A0AAJ6NN88</accession>
<dbReference type="KEGG" id="hbq:QI031_16150"/>
<dbReference type="AlphaFoldDB" id="A0AAJ6NN88"/>
<reference evidence="1 2" key="1">
    <citation type="journal article" date="2023" name="Limnol Oceanogr Lett">
        <title>Environmental adaptations by the intertidal Antarctic cyanobacterium Halotia branconii CENA392 as revealed using long-read genome sequencing.</title>
        <authorList>
            <person name="Dextro R.B."/>
            <person name="Delbaje E."/>
            <person name="Freitas P.N.N."/>
            <person name="Geraldes V."/>
            <person name="Pinto E."/>
            <person name="Long P.F."/>
            <person name="Fiore M.F."/>
        </authorList>
    </citation>
    <scope>NUCLEOTIDE SEQUENCE [LARGE SCALE GENOMIC DNA]</scope>
    <source>
        <strain evidence="1 2">CENA392</strain>
    </source>
</reference>
<dbReference type="Proteomes" id="UP001223520">
    <property type="component" value="Chromosome"/>
</dbReference>
<proteinExistence type="predicted"/>
<organism evidence="1 2">
    <name type="scientific">Halotia branconii CENA392</name>
    <dbReference type="NCBI Taxonomy" id="1539056"/>
    <lineage>
        <taxon>Bacteria</taxon>
        <taxon>Bacillati</taxon>
        <taxon>Cyanobacteriota</taxon>
        <taxon>Cyanophyceae</taxon>
        <taxon>Nostocales</taxon>
        <taxon>Nodulariaceae</taxon>
        <taxon>Halotia</taxon>
    </lineage>
</organism>
<dbReference type="RefSeq" id="WP_281480684.1">
    <property type="nucleotide sequence ID" value="NZ_CP124543.1"/>
</dbReference>
<protein>
    <submittedName>
        <fullName evidence="1">Uncharacterized protein</fullName>
    </submittedName>
</protein>